<comment type="caution">
    <text evidence="2">The sequence shown here is derived from an EMBL/GenBank/DDBJ whole genome shotgun (WGS) entry which is preliminary data.</text>
</comment>
<keyword evidence="1" id="KW-0812">Transmembrane</keyword>
<name>A0A0F9LD35_9ZZZZ</name>
<evidence type="ECO:0000313" key="2">
    <source>
        <dbReference type="EMBL" id="KKM62150.1"/>
    </source>
</evidence>
<sequence>MGDILRGALGTFVAGGLIILGFILFFVGIFSGNVGVVILGLLCWCFAYGIRYWLGHIIRGR</sequence>
<accession>A0A0F9LD35</accession>
<keyword evidence="1" id="KW-0472">Membrane</keyword>
<reference evidence="2" key="1">
    <citation type="journal article" date="2015" name="Nature">
        <title>Complex archaea that bridge the gap between prokaryotes and eukaryotes.</title>
        <authorList>
            <person name="Spang A."/>
            <person name="Saw J.H."/>
            <person name="Jorgensen S.L."/>
            <person name="Zaremba-Niedzwiedzka K."/>
            <person name="Martijn J."/>
            <person name="Lind A.E."/>
            <person name="van Eijk R."/>
            <person name="Schleper C."/>
            <person name="Guy L."/>
            <person name="Ettema T.J."/>
        </authorList>
    </citation>
    <scope>NUCLEOTIDE SEQUENCE</scope>
</reference>
<dbReference type="AlphaFoldDB" id="A0A0F9LD35"/>
<gene>
    <name evidence="2" type="ORF">LCGC14_1524650</name>
</gene>
<evidence type="ECO:0000256" key="1">
    <source>
        <dbReference type="SAM" id="Phobius"/>
    </source>
</evidence>
<feature type="transmembrane region" description="Helical" evidence="1">
    <location>
        <begin position="7"/>
        <end position="30"/>
    </location>
</feature>
<organism evidence="2">
    <name type="scientific">marine sediment metagenome</name>
    <dbReference type="NCBI Taxonomy" id="412755"/>
    <lineage>
        <taxon>unclassified sequences</taxon>
        <taxon>metagenomes</taxon>
        <taxon>ecological metagenomes</taxon>
    </lineage>
</organism>
<proteinExistence type="predicted"/>
<protein>
    <submittedName>
        <fullName evidence="2">Uncharacterized protein</fullName>
    </submittedName>
</protein>
<feature type="transmembrane region" description="Helical" evidence="1">
    <location>
        <begin position="36"/>
        <end position="54"/>
    </location>
</feature>
<dbReference type="EMBL" id="LAZR01011356">
    <property type="protein sequence ID" value="KKM62150.1"/>
    <property type="molecule type" value="Genomic_DNA"/>
</dbReference>
<keyword evidence="1" id="KW-1133">Transmembrane helix</keyword>